<keyword evidence="3" id="KW-1185">Reference proteome</keyword>
<dbReference type="EMBL" id="FZQP02006969">
    <property type="protein sequence ID" value="VVD05396.1"/>
    <property type="molecule type" value="Genomic_DNA"/>
</dbReference>
<organism evidence="2 3">
    <name type="scientific">Leptidea sinapis</name>
    <dbReference type="NCBI Taxonomy" id="189913"/>
    <lineage>
        <taxon>Eukaryota</taxon>
        <taxon>Metazoa</taxon>
        <taxon>Ecdysozoa</taxon>
        <taxon>Arthropoda</taxon>
        <taxon>Hexapoda</taxon>
        <taxon>Insecta</taxon>
        <taxon>Pterygota</taxon>
        <taxon>Neoptera</taxon>
        <taxon>Endopterygota</taxon>
        <taxon>Lepidoptera</taxon>
        <taxon>Glossata</taxon>
        <taxon>Ditrysia</taxon>
        <taxon>Papilionoidea</taxon>
        <taxon>Pieridae</taxon>
        <taxon>Dismorphiinae</taxon>
        <taxon>Leptidea</taxon>
    </lineage>
</organism>
<dbReference type="AlphaFoldDB" id="A0A5E4R6F6"/>
<feature type="compositionally biased region" description="Polar residues" evidence="1">
    <location>
        <begin position="18"/>
        <end position="32"/>
    </location>
</feature>
<evidence type="ECO:0000313" key="2">
    <source>
        <dbReference type="EMBL" id="VVD05396.1"/>
    </source>
</evidence>
<name>A0A5E4R6F6_9NEOP</name>
<feature type="region of interest" description="Disordered" evidence="1">
    <location>
        <begin position="213"/>
        <end position="290"/>
    </location>
</feature>
<dbReference type="Proteomes" id="UP000324832">
    <property type="component" value="Unassembled WGS sequence"/>
</dbReference>
<feature type="compositionally biased region" description="Low complexity" evidence="1">
    <location>
        <begin position="260"/>
        <end position="272"/>
    </location>
</feature>
<sequence length="329" mass="36612">MKPCQNLAAKPVHRPGYSSRTNDKGSGSNSTHVTRNDWSEILLATALLRHDYEELNNYNELLNTQHFQFHARRRRRRRIVNGVGYLANELFGVLDSRFAEQYTQDIEIIKSNEKHLAKLWKNQTPVFEIEFNVLKNLQTTVDKQHKFINKKLNEFEESTNALQRDIHNVSHVQDLLLTSLKASYPCRACWRACSVERRWCAWAGRARRCVGACGSPTPPCPPRAAPAAPRRSPPARARPTAPAAARAAAAGARGRRTRRGPCPTRAPPAGTSGQWGGAGRGGRRLSGTHQGAAQVAGHARVVLGQQVRRAAPQQVAARARQHGPRLFQL</sequence>
<reference evidence="2 3" key="1">
    <citation type="submission" date="2017-07" db="EMBL/GenBank/DDBJ databases">
        <authorList>
            <person name="Talla V."/>
            <person name="Backstrom N."/>
        </authorList>
    </citation>
    <scope>NUCLEOTIDE SEQUENCE [LARGE SCALE GENOMIC DNA]</scope>
</reference>
<evidence type="ECO:0000313" key="3">
    <source>
        <dbReference type="Proteomes" id="UP000324832"/>
    </source>
</evidence>
<feature type="region of interest" description="Disordered" evidence="1">
    <location>
        <begin position="1"/>
        <end position="32"/>
    </location>
</feature>
<evidence type="ECO:0000256" key="1">
    <source>
        <dbReference type="SAM" id="MobiDB-lite"/>
    </source>
</evidence>
<feature type="compositionally biased region" description="Low complexity" evidence="1">
    <location>
        <begin position="225"/>
        <end position="252"/>
    </location>
</feature>
<proteinExistence type="predicted"/>
<accession>A0A5E4R6F6</accession>
<gene>
    <name evidence="2" type="ORF">LSINAPIS_LOCUS14950</name>
</gene>
<protein>
    <submittedName>
        <fullName evidence="2">Uncharacterized protein</fullName>
    </submittedName>
</protein>